<dbReference type="InterPro" id="IPR010994">
    <property type="entry name" value="RuvA_2-like"/>
</dbReference>
<dbReference type="FunFam" id="1.10.150.310:FF:000001">
    <property type="entry name" value="RNA-binding transcriptional accessory protein"/>
    <property type="match status" value="1"/>
</dbReference>
<dbReference type="GO" id="GO:0003735">
    <property type="term" value="F:structural constituent of ribosome"/>
    <property type="evidence" value="ECO:0007669"/>
    <property type="project" value="TreeGrafter"/>
</dbReference>
<sequence length="801" mass="88371">MDFSAIIAEELKLEVWRVAKALELMDQGGTVPFIARYRKDQTGTLNEIELRDISHRRDYLQELADRKETVLKSIEEQGKLTPELKAQIEACKDKTLLEDIYAPYKPKKRTRATIAKELGLEPLARLMWAQENTGNTAEEIARIYLSEEKGLADPKAALKGAADILAEEVADNTEFRQYLRAKMEKTGVMVSKVKKDFEKQETKFKDYYDFSEPVSKIPSHRMLALRRGEKEKVLRLTIEVPNDEMVGYLKTQIIKGETTWTPYLEAMCQDAWERLLQPSMESEVRLMLKDAAEEEAFKVFSKNLQDVLLAAPAGHKAVLALDPGFRTGCKVAVLDENGKFMDHGIIKPHEPWNDKAGAAVYLMQLIDKYKIDLIAIGNGTASRETDAFCGEMALKFKGKVPPRVIVSEAGASVYSASMIAIQEFPKEDVTTRGAISIGRRLQDPLAELVKVDPQSIGVGQYQHDVNQRELKKRLDEVVESCVNMVGVDVNSASAPLLAHVAGLSNTLSEAIVKYREENGAFASRDDLKKVKGFGPKAFEQAAGFMRIPGAENPLDDSAVHPENYALVEQMAEKVGVPVKDIVGNAEAVKAIKVDEFLSDEVGKATLDDIVKELQKPSRDPRKEFRYAKFDDRIKTINDLVTGSWMEGVVTNVANFGAFVDIGVHQDGLVHISEISDKYVTDAKEVLTVGDVVKVRVVAVDANQKRISLSMKQESTDGVAGAGVSGPRGQRVGGPRGNFGGRGRDGARGNARPQGGIQGHATIADLKNKIAGKDRPGFAPKKNVVAQPPKMSALLKQMKKGR</sequence>
<name>A0A0B4N0W7_9BACT</name>
<proteinExistence type="predicted"/>
<dbReference type="InterPro" id="IPR032639">
    <property type="entry name" value="Tex_YqgF"/>
</dbReference>
<dbReference type="SUPFAM" id="SSF158832">
    <property type="entry name" value="Tex N-terminal region-like"/>
    <property type="match status" value="1"/>
</dbReference>
<dbReference type="PANTHER" id="PTHR10724:SF10">
    <property type="entry name" value="S1 RNA-BINDING DOMAIN-CONTAINING PROTEIN 1"/>
    <property type="match status" value="1"/>
</dbReference>
<dbReference type="InterPro" id="IPR006641">
    <property type="entry name" value="YqgF/RNaseH-like_dom"/>
</dbReference>
<dbReference type="FunFam" id="3.30.420.140:FF:000001">
    <property type="entry name" value="RNA-binding transcriptional accessory protein"/>
    <property type="match status" value="1"/>
</dbReference>
<dbReference type="Gene3D" id="1.10.3500.10">
    <property type="entry name" value="Tex N-terminal region-like"/>
    <property type="match status" value="1"/>
</dbReference>
<dbReference type="Pfam" id="PF22706">
    <property type="entry name" value="Tex_central_region"/>
    <property type="match status" value="1"/>
</dbReference>
<dbReference type="InterPro" id="IPR003029">
    <property type="entry name" value="S1_domain"/>
</dbReference>
<dbReference type="InterPro" id="IPR012340">
    <property type="entry name" value="NA-bd_OB-fold"/>
</dbReference>
<dbReference type="Pfam" id="PF09371">
    <property type="entry name" value="Tex_N"/>
    <property type="match status" value="1"/>
</dbReference>
<organism evidence="3">
    <name type="scientific">uncultured bacterium Ad_139_A06_contig1</name>
    <dbReference type="NCBI Taxonomy" id="1489303"/>
    <lineage>
        <taxon>Bacteria</taxon>
        <taxon>environmental samples</taxon>
    </lineage>
</organism>
<dbReference type="FunFam" id="2.40.50.140:FF:000051">
    <property type="entry name" value="RNA-binding transcriptional accessory protein"/>
    <property type="match status" value="1"/>
</dbReference>
<dbReference type="GO" id="GO:0006412">
    <property type="term" value="P:translation"/>
    <property type="evidence" value="ECO:0007669"/>
    <property type="project" value="TreeGrafter"/>
</dbReference>
<accession>A0A0B4N0W7</accession>
<dbReference type="Pfam" id="PF16921">
    <property type="entry name" value="Tex_YqgF"/>
    <property type="match status" value="1"/>
</dbReference>
<dbReference type="FunFam" id="1.10.10.650:FF:000001">
    <property type="entry name" value="S1 RNA-binding domain 1"/>
    <property type="match status" value="1"/>
</dbReference>
<evidence type="ECO:0000259" key="2">
    <source>
        <dbReference type="PROSITE" id="PS50126"/>
    </source>
</evidence>
<dbReference type="SMART" id="SM00316">
    <property type="entry name" value="S1"/>
    <property type="match status" value="1"/>
</dbReference>
<dbReference type="InterPro" id="IPR037027">
    <property type="entry name" value="YqgF/RNaseH-like_dom_sf"/>
</dbReference>
<dbReference type="Gene3D" id="1.10.150.310">
    <property type="entry name" value="Tex RuvX-like domain-like"/>
    <property type="match status" value="1"/>
</dbReference>
<dbReference type="Pfam" id="PF00575">
    <property type="entry name" value="S1"/>
    <property type="match status" value="1"/>
</dbReference>
<dbReference type="SUPFAM" id="SSF47781">
    <property type="entry name" value="RuvA domain 2-like"/>
    <property type="match status" value="2"/>
</dbReference>
<dbReference type="SUPFAM" id="SSF53098">
    <property type="entry name" value="Ribonuclease H-like"/>
    <property type="match status" value="1"/>
</dbReference>
<evidence type="ECO:0000313" key="3">
    <source>
        <dbReference type="EMBL" id="AIF26112.1"/>
    </source>
</evidence>
<dbReference type="PROSITE" id="PS50126">
    <property type="entry name" value="S1"/>
    <property type="match status" value="1"/>
</dbReference>
<dbReference type="InterPro" id="IPR012337">
    <property type="entry name" value="RNaseH-like_sf"/>
</dbReference>
<dbReference type="GO" id="GO:0003729">
    <property type="term" value="F:mRNA binding"/>
    <property type="evidence" value="ECO:0007669"/>
    <property type="project" value="UniProtKB-ARBA"/>
</dbReference>
<dbReference type="InterPro" id="IPR055179">
    <property type="entry name" value="Tex-like_central_region"/>
</dbReference>
<feature type="region of interest" description="Disordered" evidence="1">
    <location>
        <begin position="712"/>
        <end position="759"/>
    </location>
</feature>
<dbReference type="InterPro" id="IPR018974">
    <property type="entry name" value="Tex-like_N"/>
</dbReference>
<feature type="compositionally biased region" description="Gly residues" evidence="1">
    <location>
        <begin position="719"/>
        <end position="740"/>
    </location>
</feature>
<dbReference type="InterPro" id="IPR023323">
    <property type="entry name" value="Tex-like_dom_sf"/>
</dbReference>
<dbReference type="InterPro" id="IPR023319">
    <property type="entry name" value="Tex-like_HTH_dom_sf"/>
</dbReference>
<dbReference type="InterPro" id="IPR041692">
    <property type="entry name" value="HHH_9"/>
</dbReference>
<dbReference type="GO" id="GO:0006139">
    <property type="term" value="P:nucleobase-containing compound metabolic process"/>
    <property type="evidence" value="ECO:0007669"/>
    <property type="project" value="InterPro"/>
</dbReference>
<dbReference type="EMBL" id="KJ631394">
    <property type="protein sequence ID" value="AIF26112.1"/>
    <property type="molecule type" value="Genomic_DNA"/>
</dbReference>
<dbReference type="Pfam" id="PF12836">
    <property type="entry name" value="HHH_3"/>
    <property type="match status" value="1"/>
</dbReference>
<dbReference type="InterPro" id="IPR050437">
    <property type="entry name" value="Ribos_protein_bS1-like"/>
</dbReference>
<reference evidence="3" key="1">
    <citation type="submission" date="2016-09" db="EMBL/GenBank/DDBJ databases">
        <title>A sequence of cellulolytic fosmid clone of goat rumen metagenome.</title>
        <authorList>
            <person name="Lee K.-T."/>
            <person name="Kim J.-Y."/>
            <person name="Kim Y.-J."/>
            <person name="Ahn J.-H."/>
            <person name="Park M.-N."/>
            <person name="Kim J.-H."/>
            <person name="Kim T.-H."/>
        </authorList>
    </citation>
    <scope>NUCLEOTIDE SEQUENCE</scope>
</reference>
<dbReference type="Gene3D" id="2.40.50.140">
    <property type="entry name" value="Nucleic acid-binding proteins"/>
    <property type="match status" value="1"/>
</dbReference>
<evidence type="ECO:0000256" key="1">
    <source>
        <dbReference type="SAM" id="MobiDB-lite"/>
    </source>
</evidence>
<dbReference type="SUPFAM" id="SSF50249">
    <property type="entry name" value="Nucleic acid-binding proteins"/>
    <property type="match status" value="1"/>
</dbReference>
<dbReference type="Pfam" id="PF17674">
    <property type="entry name" value="HHH_9"/>
    <property type="match status" value="1"/>
</dbReference>
<dbReference type="Gene3D" id="1.10.10.650">
    <property type="entry name" value="RuvA domain 2-like"/>
    <property type="match status" value="1"/>
</dbReference>
<feature type="domain" description="S1 motif" evidence="2">
    <location>
        <begin position="642"/>
        <end position="711"/>
    </location>
</feature>
<dbReference type="PANTHER" id="PTHR10724">
    <property type="entry name" value="30S RIBOSOMAL PROTEIN S1"/>
    <property type="match status" value="1"/>
</dbReference>
<dbReference type="SMART" id="SM00732">
    <property type="entry name" value="YqgFc"/>
    <property type="match status" value="1"/>
</dbReference>
<dbReference type="Gene3D" id="3.30.420.140">
    <property type="entry name" value="YqgF/RNase H-like domain"/>
    <property type="match status" value="1"/>
</dbReference>
<protein>
    <submittedName>
        <fullName evidence="3">Putative Tex-like protein</fullName>
    </submittedName>
</protein>
<dbReference type="GO" id="GO:0005737">
    <property type="term" value="C:cytoplasm"/>
    <property type="evidence" value="ECO:0007669"/>
    <property type="project" value="UniProtKB-ARBA"/>
</dbReference>
<dbReference type="AlphaFoldDB" id="A0A0B4N0W7"/>